<accession>A0ABT4YRR5</accession>
<dbReference type="RefSeq" id="WP_272136353.1">
    <property type="nucleotide sequence ID" value="NZ_JAQLOI010000001.1"/>
</dbReference>
<proteinExistence type="predicted"/>
<evidence type="ECO:0000256" key="1">
    <source>
        <dbReference type="SAM" id="Phobius"/>
    </source>
</evidence>
<evidence type="ECO:0000313" key="3">
    <source>
        <dbReference type="Proteomes" id="UP001210678"/>
    </source>
</evidence>
<reference evidence="2 3" key="1">
    <citation type="submission" date="2023-01" db="EMBL/GenBank/DDBJ databases">
        <title>Vibrio sp. KJ40-1 sp.nov, isolated from marine algae.</title>
        <authorList>
            <person name="Butt M."/>
            <person name="Kim J.M.J."/>
            <person name="Jeon C.O.C."/>
        </authorList>
    </citation>
    <scope>NUCLEOTIDE SEQUENCE [LARGE SCALE GENOMIC DNA]</scope>
    <source>
        <strain evidence="2 3">KJ40-1</strain>
    </source>
</reference>
<name>A0ABT4YRR5_9VIBR</name>
<dbReference type="Proteomes" id="UP001210678">
    <property type="component" value="Unassembled WGS sequence"/>
</dbReference>
<sequence length="219" mass="23890">MAMNVMRKAQISLAVNVCCFAYGLVILVADFGYLTDSSSTSQQTLTMLLQDVRLYVSWNVVVYLIYGVSLFFLSLSLFSLTNKHSVERAYGLLLAGGIWSGFMLLSGGISIETINRVSELYPLNSEAATNLWMTARVIQESAGGGNEIIGALWVYMVSLTLPNQKGLLRTSRLIGFLVAILGLGTIVEPGEIFASLFGILLIVWFLLLFKVLPAAFGDV</sequence>
<feature type="transmembrane region" description="Helical" evidence="1">
    <location>
        <begin position="55"/>
        <end position="78"/>
    </location>
</feature>
<keyword evidence="1" id="KW-1133">Transmembrane helix</keyword>
<dbReference type="EMBL" id="JAQLOI010000001">
    <property type="protein sequence ID" value="MDB1124234.1"/>
    <property type="molecule type" value="Genomic_DNA"/>
</dbReference>
<gene>
    <name evidence="2" type="ORF">PGX00_11445</name>
</gene>
<feature type="transmembrane region" description="Helical" evidence="1">
    <location>
        <begin position="90"/>
        <end position="111"/>
    </location>
</feature>
<organism evidence="2 3">
    <name type="scientific">Vibrio algarum</name>
    <dbReference type="NCBI Taxonomy" id="3020714"/>
    <lineage>
        <taxon>Bacteria</taxon>
        <taxon>Pseudomonadati</taxon>
        <taxon>Pseudomonadota</taxon>
        <taxon>Gammaproteobacteria</taxon>
        <taxon>Vibrionales</taxon>
        <taxon>Vibrionaceae</taxon>
        <taxon>Vibrio</taxon>
    </lineage>
</organism>
<feature type="transmembrane region" description="Helical" evidence="1">
    <location>
        <begin position="12"/>
        <end position="35"/>
    </location>
</feature>
<protein>
    <recommendedName>
        <fullName evidence="4">DUF4386 family protein</fullName>
    </recommendedName>
</protein>
<keyword evidence="1" id="KW-0472">Membrane</keyword>
<keyword evidence="3" id="KW-1185">Reference proteome</keyword>
<feature type="transmembrane region" description="Helical" evidence="1">
    <location>
        <begin position="167"/>
        <end position="186"/>
    </location>
</feature>
<comment type="caution">
    <text evidence="2">The sequence shown here is derived from an EMBL/GenBank/DDBJ whole genome shotgun (WGS) entry which is preliminary data.</text>
</comment>
<feature type="transmembrane region" description="Helical" evidence="1">
    <location>
        <begin position="192"/>
        <end position="212"/>
    </location>
</feature>
<evidence type="ECO:0000313" key="2">
    <source>
        <dbReference type="EMBL" id="MDB1124234.1"/>
    </source>
</evidence>
<evidence type="ECO:0008006" key="4">
    <source>
        <dbReference type="Google" id="ProtNLM"/>
    </source>
</evidence>
<keyword evidence="1" id="KW-0812">Transmembrane</keyword>